<reference evidence="1 2" key="1">
    <citation type="journal article" date="2023" name="Int. J. Mol. Sci.">
        <title>De Novo Assembly and Annotation of 11 Diverse Shrub Willow (Salix) Genomes Reveals Novel Gene Organization in Sex-Linked Regions.</title>
        <authorList>
            <person name="Hyden B."/>
            <person name="Feng K."/>
            <person name="Yates T.B."/>
            <person name="Jawdy S."/>
            <person name="Cereghino C."/>
            <person name="Smart L.B."/>
            <person name="Muchero W."/>
        </authorList>
    </citation>
    <scope>NUCLEOTIDE SEQUENCE [LARGE SCALE GENOMIC DNA]</scope>
    <source>
        <tissue evidence="1">Shoot tip</tissue>
    </source>
</reference>
<comment type="caution">
    <text evidence="1">The sequence shown here is derived from an EMBL/GenBank/DDBJ whole genome shotgun (WGS) entry which is preliminary data.</text>
</comment>
<sequence>MRIERLFNKWGSVSQVFFLLVDRESLKSTDCNWLRRFWFSSSKRSYSRRNPSDCLLRATALASDVFTSFDLTSSSYCSCLSFSRSVDTSASNVLVSSTFPSSKLRFCFFTASMLFLRIRSSLM</sequence>
<dbReference type="AlphaFoldDB" id="A0AAD6JBF2"/>
<protein>
    <submittedName>
        <fullName evidence="1">Uncharacterized protein</fullName>
    </submittedName>
</protein>
<gene>
    <name evidence="1" type="ORF">OIU84_014107</name>
</gene>
<keyword evidence="2" id="KW-1185">Reference proteome</keyword>
<accession>A0AAD6JBF2</accession>
<evidence type="ECO:0000313" key="2">
    <source>
        <dbReference type="Proteomes" id="UP001162972"/>
    </source>
</evidence>
<evidence type="ECO:0000313" key="1">
    <source>
        <dbReference type="EMBL" id="KAJ6401963.1"/>
    </source>
</evidence>
<dbReference type="Proteomes" id="UP001162972">
    <property type="component" value="Chromosome 4"/>
</dbReference>
<proteinExistence type="predicted"/>
<dbReference type="EMBL" id="JAPFFJ010000018">
    <property type="protein sequence ID" value="KAJ6401963.1"/>
    <property type="molecule type" value="Genomic_DNA"/>
</dbReference>
<organism evidence="1 2">
    <name type="scientific">Salix udensis</name>
    <dbReference type="NCBI Taxonomy" id="889485"/>
    <lineage>
        <taxon>Eukaryota</taxon>
        <taxon>Viridiplantae</taxon>
        <taxon>Streptophyta</taxon>
        <taxon>Embryophyta</taxon>
        <taxon>Tracheophyta</taxon>
        <taxon>Spermatophyta</taxon>
        <taxon>Magnoliopsida</taxon>
        <taxon>eudicotyledons</taxon>
        <taxon>Gunneridae</taxon>
        <taxon>Pentapetalae</taxon>
        <taxon>rosids</taxon>
        <taxon>fabids</taxon>
        <taxon>Malpighiales</taxon>
        <taxon>Salicaceae</taxon>
        <taxon>Saliceae</taxon>
        <taxon>Salix</taxon>
    </lineage>
</organism>
<name>A0AAD6JBF2_9ROSI</name>